<reference evidence="1 2" key="1">
    <citation type="submission" date="2021-01" db="EMBL/GenBank/DDBJ databases">
        <title>Tumebacillus sp. strain ITR2 16S ribosomal RNA gene Genome sequencing and assembly.</title>
        <authorList>
            <person name="Kang M."/>
        </authorList>
    </citation>
    <scope>NUCLEOTIDE SEQUENCE [LARGE SCALE GENOMIC DNA]</scope>
    <source>
        <strain evidence="1 2">ITR2</strain>
    </source>
</reference>
<name>A0ABS1JHK6_9BACL</name>
<evidence type="ECO:0000313" key="1">
    <source>
        <dbReference type="EMBL" id="MBL0389218.1"/>
    </source>
</evidence>
<sequence>MKKIGLLSLLVALVGSVFLYSSAHGETRDELQAMVLYEPGTTGYLDAFQDLKQSLIANMTVTSTPLSEWNHVNLSLYRVVYPDPSLLQDANRAEIVEKLMAYVKNGGFLYVEDAVREAFPAEFLGAREFRPVPGAPTAMEFPEVRLNLRGLQGVVKDFHDPPKKPLGAGMIPTTAETLAKSNGLSLFTVNRVGEGSVFFAASGKYLLRNEFAAYAALESTGFVVKKVLGTYGRPALAYHKKEGKQSIPYQEQMTPVSKPDLASARHDLPIRVFSPEPGGTEMEKTAKFVDKFCTDNDYNFMTEEQMSRTFHTVLGSHVELVPDTSSDARIYTLEVTPPEDSKWLGDYLKVLGVQVQLGERYANEGVTTDADIYMRRSNSIYFGVWQKATFTIGLPKHPLDPPHLVRANMPVEVKQSGQLVTLDWKSKGLQQVKFFAPNGLQVNSKGWKVRQDGGRVYILTRSGDPTVLQMRYL</sequence>
<evidence type="ECO:0008006" key="3">
    <source>
        <dbReference type="Google" id="ProtNLM"/>
    </source>
</evidence>
<accession>A0ABS1JHK6</accession>
<gene>
    <name evidence="1" type="ORF">JJB07_21735</name>
</gene>
<dbReference type="EMBL" id="JAEQNB010000009">
    <property type="protein sequence ID" value="MBL0389218.1"/>
    <property type="molecule type" value="Genomic_DNA"/>
</dbReference>
<proteinExistence type="predicted"/>
<evidence type="ECO:0000313" key="2">
    <source>
        <dbReference type="Proteomes" id="UP000602284"/>
    </source>
</evidence>
<keyword evidence="2" id="KW-1185">Reference proteome</keyword>
<dbReference type="RefSeq" id="WP_201638217.1">
    <property type="nucleotide sequence ID" value="NZ_JAEQNB010000009.1"/>
</dbReference>
<protein>
    <recommendedName>
        <fullName evidence="3">DUF4159 domain-containing protein</fullName>
    </recommendedName>
</protein>
<dbReference type="CDD" id="cd03143">
    <property type="entry name" value="A4_beta-galactosidase_middle_domain"/>
    <property type="match status" value="1"/>
</dbReference>
<organism evidence="1 2">
    <name type="scientific">Tumebacillus amylolyticus</name>
    <dbReference type="NCBI Taxonomy" id="2801339"/>
    <lineage>
        <taxon>Bacteria</taxon>
        <taxon>Bacillati</taxon>
        <taxon>Bacillota</taxon>
        <taxon>Bacilli</taxon>
        <taxon>Bacillales</taxon>
        <taxon>Alicyclobacillaceae</taxon>
        <taxon>Tumebacillus</taxon>
    </lineage>
</organism>
<dbReference type="Proteomes" id="UP000602284">
    <property type="component" value="Unassembled WGS sequence"/>
</dbReference>
<comment type="caution">
    <text evidence="1">The sequence shown here is derived from an EMBL/GenBank/DDBJ whole genome shotgun (WGS) entry which is preliminary data.</text>
</comment>